<dbReference type="RefSeq" id="WP_139069941.1">
    <property type="nucleotide sequence ID" value="NZ_LVYV01000053.1"/>
</dbReference>
<dbReference type="Proteomes" id="UP000076574">
    <property type="component" value="Unassembled WGS sequence"/>
</dbReference>
<comment type="subcellular location">
    <subcellularLocation>
        <location evidence="2">Cytoplasm</location>
    </subcellularLocation>
</comment>
<gene>
    <name evidence="4" type="ORF">A4A58_15455</name>
</gene>
<comment type="function">
    <text evidence="2">Involved in fatty acylation of protoxin at internal lysine residues, thereby converting it to the active toxin.</text>
</comment>
<keyword evidence="2" id="KW-0204">Cytolysis</keyword>
<evidence type="ECO:0000256" key="3">
    <source>
        <dbReference type="SAM" id="MobiDB-lite"/>
    </source>
</evidence>
<protein>
    <recommendedName>
        <fullName evidence="2">RTX toxin-activating lysine-acyltransferase</fullName>
        <ecNumber evidence="2">2.3.1.-</ecNumber>
    </recommendedName>
</protein>
<comment type="similarity">
    <text evidence="1 2">Belongs to the RTX toxin acyltransferase family.</text>
</comment>
<keyword evidence="5" id="KW-1185">Reference proteome</keyword>
<evidence type="ECO:0000256" key="2">
    <source>
        <dbReference type="RuleBase" id="RU368102"/>
    </source>
</evidence>
<keyword evidence="2" id="KW-0808">Transferase</keyword>
<dbReference type="GO" id="GO:0005737">
    <property type="term" value="C:cytoplasm"/>
    <property type="evidence" value="ECO:0007669"/>
    <property type="project" value="UniProtKB-SubCell"/>
</dbReference>
<dbReference type="GO" id="GO:0009404">
    <property type="term" value="P:toxin metabolic process"/>
    <property type="evidence" value="ECO:0007669"/>
    <property type="project" value="UniProtKB-UniRule"/>
</dbReference>
<dbReference type="EMBL" id="LVYV01000053">
    <property type="protein sequence ID" value="KZD21172.1"/>
    <property type="molecule type" value="Genomic_DNA"/>
</dbReference>
<organism evidence="4 5">
    <name type="scientific">Tardiphaga robiniae</name>
    <dbReference type="NCBI Taxonomy" id="943830"/>
    <lineage>
        <taxon>Bacteria</taxon>
        <taxon>Pseudomonadati</taxon>
        <taxon>Pseudomonadota</taxon>
        <taxon>Alphaproteobacteria</taxon>
        <taxon>Hyphomicrobiales</taxon>
        <taxon>Nitrobacteraceae</taxon>
        <taxon>Tardiphaga</taxon>
    </lineage>
</organism>
<comment type="caution">
    <text evidence="4">The sequence shown here is derived from an EMBL/GenBank/DDBJ whole genome shotgun (WGS) entry which is preliminary data.</text>
</comment>
<dbReference type="GO" id="GO:0016746">
    <property type="term" value="F:acyltransferase activity"/>
    <property type="evidence" value="ECO:0007669"/>
    <property type="project" value="UniProtKB-UniRule"/>
</dbReference>
<keyword evidence="2" id="KW-0963">Cytoplasm</keyword>
<reference evidence="4 5" key="1">
    <citation type="submission" date="2016-03" db="EMBL/GenBank/DDBJ databases">
        <title>Microsymbionts genomes from the relict species Vavilovia formosa (Stev.) Fed.</title>
        <authorList>
            <person name="Kopat V."/>
            <person name="Chirak E."/>
            <person name="Kimeklis A."/>
            <person name="Andronov E."/>
        </authorList>
    </citation>
    <scope>NUCLEOTIDE SEQUENCE [LARGE SCALE GENOMIC DNA]</scope>
    <source>
        <strain evidence="4 5">Vaf07</strain>
    </source>
</reference>
<evidence type="ECO:0000313" key="5">
    <source>
        <dbReference type="Proteomes" id="UP000076574"/>
    </source>
</evidence>
<dbReference type="EC" id="2.3.1.-" evidence="2"/>
<sequence>MSVTDQPKRFTQPLNGTQASTSHEPQVLTEVLRAPGANSSDEAPQIGSAQPTAVMARASRDAATLRNAWAFTQVVGVLMHSPHYSRYTLSDLEWLVIPPLLAGQFRIGEAKADKNQRTVMPVAVALWASVSSEVDKRLMESEEVLQMKPEEWKSGDILWILHTAGETRFVRQVVDELTKTTLKGRQVKVRAYDPAGKSKIHVLGASVQS</sequence>
<feature type="compositionally biased region" description="Polar residues" evidence="3">
    <location>
        <begin position="12"/>
        <end position="24"/>
    </location>
</feature>
<dbReference type="Pfam" id="PF02794">
    <property type="entry name" value="HlyC"/>
    <property type="match status" value="1"/>
</dbReference>
<evidence type="ECO:0000256" key="1">
    <source>
        <dbReference type="ARBA" id="ARBA00005686"/>
    </source>
</evidence>
<dbReference type="STRING" id="943830.A4A58_15455"/>
<accession>A0A161SLR8</accession>
<dbReference type="InterPro" id="IPR003996">
    <property type="entry name" value="RTX_toxin-activating_protC_bac"/>
</dbReference>
<dbReference type="GO" id="GO:0031640">
    <property type="term" value="P:killing of cells of another organism"/>
    <property type="evidence" value="ECO:0007669"/>
    <property type="project" value="UniProtKB-KW"/>
</dbReference>
<feature type="region of interest" description="Disordered" evidence="3">
    <location>
        <begin position="1"/>
        <end position="25"/>
    </location>
</feature>
<dbReference type="OrthoDB" id="5431564at2"/>
<dbReference type="AlphaFoldDB" id="A0A161SLR8"/>
<name>A0A161SLR8_9BRAD</name>
<evidence type="ECO:0000313" key="4">
    <source>
        <dbReference type="EMBL" id="KZD21172.1"/>
    </source>
</evidence>
<keyword evidence="2" id="KW-0012">Acyltransferase</keyword>
<proteinExistence type="inferred from homology"/>